<keyword evidence="4" id="KW-0732">Signal</keyword>
<keyword evidence="6" id="KW-1185">Reference proteome</keyword>
<gene>
    <name evidence="5" type="ORF">IP98_01578</name>
</gene>
<keyword evidence="1" id="KW-0677">Repeat</keyword>
<proteinExistence type="predicted"/>
<sequence length="215" mass="24594">MKKSIYLLLLLLYAFNMYSQQKDENHTKGLRFLIEGNYKEAISQFTLSIAKNPKDSESYELRGNAYMGINDISKAMTDLAKAIQINKNNINAYKTRGILKMNLQDYRGAILDFDVVVKDHQKTLKSDVFGDVLKDLNAEAYAYRALCKLKLDDSQGAMQDAEEAIKYKPYEGIAYYVRGFYRLNSGNKNEGCMDLSKAGELGYQEAYQLIQKYCN</sequence>
<feature type="signal peptide" evidence="4">
    <location>
        <begin position="1"/>
        <end position="19"/>
    </location>
</feature>
<accession>V6RZT1</accession>
<dbReference type="InterPro" id="IPR019734">
    <property type="entry name" value="TPR_rpt"/>
</dbReference>
<dbReference type="InterPro" id="IPR011990">
    <property type="entry name" value="TPR-like_helical_dom_sf"/>
</dbReference>
<dbReference type="AlphaFoldDB" id="V6RZT1"/>
<dbReference type="PROSITE" id="PS50005">
    <property type="entry name" value="TPR"/>
    <property type="match status" value="1"/>
</dbReference>
<evidence type="ECO:0000256" key="2">
    <source>
        <dbReference type="ARBA" id="ARBA00022803"/>
    </source>
</evidence>
<evidence type="ECO:0000313" key="6">
    <source>
        <dbReference type="Proteomes" id="UP000319848"/>
    </source>
</evidence>
<name>V6RZT1_9FLAO</name>
<dbReference type="RefSeq" id="WP_023570492.1">
    <property type="nucleotide sequence ID" value="NZ_AVBI01000014.1"/>
</dbReference>
<feature type="repeat" description="TPR" evidence="3">
    <location>
        <begin position="56"/>
        <end position="89"/>
    </location>
</feature>
<protein>
    <recommendedName>
        <fullName evidence="7">Tetratricopeptide repeat protein</fullName>
    </recommendedName>
</protein>
<dbReference type="Gene3D" id="1.25.40.10">
    <property type="entry name" value="Tetratricopeptide repeat domain"/>
    <property type="match status" value="2"/>
</dbReference>
<evidence type="ECO:0000256" key="3">
    <source>
        <dbReference type="PROSITE-ProRule" id="PRU00339"/>
    </source>
</evidence>
<comment type="caution">
    <text evidence="5">The sequence shown here is derived from an EMBL/GenBank/DDBJ whole genome shotgun (WGS) entry which is preliminary data.</text>
</comment>
<dbReference type="InterPro" id="IPR050498">
    <property type="entry name" value="Ycf3"/>
</dbReference>
<dbReference type="STRING" id="1341154.FCR2A7T_13500"/>
<dbReference type="PANTHER" id="PTHR44858:SF1">
    <property type="entry name" value="UDP-N-ACETYLGLUCOSAMINE--PEPTIDE N-ACETYLGLUCOSAMINYLTRANSFERASE SPINDLY-RELATED"/>
    <property type="match status" value="1"/>
</dbReference>
<dbReference type="SUPFAM" id="SSF48452">
    <property type="entry name" value="TPR-like"/>
    <property type="match status" value="2"/>
</dbReference>
<keyword evidence="2 3" id="KW-0802">TPR repeat</keyword>
<evidence type="ECO:0000256" key="1">
    <source>
        <dbReference type="ARBA" id="ARBA00022737"/>
    </source>
</evidence>
<dbReference type="Proteomes" id="UP000319848">
    <property type="component" value="Unassembled WGS sequence"/>
</dbReference>
<evidence type="ECO:0000313" key="5">
    <source>
        <dbReference type="EMBL" id="TWI12366.1"/>
    </source>
</evidence>
<dbReference type="OrthoDB" id="1290858at2"/>
<dbReference type="SMART" id="SM00028">
    <property type="entry name" value="TPR"/>
    <property type="match status" value="2"/>
</dbReference>
<evidence type="ECO:0008006" key="7">
    <source>
        <dbReference type="Google" id="ProtNLM"/>
    </source>
</evidence>
<evidence type="ECO:0000256" key="4">
    <source>
        <dbReference type="SAM" id="SignalP"/>
    </source>
</evidence>
<dbReference type="EMBL" id="VLKQ01000006">
    <property type="protein sequence ID" value="TWI12366.1"/>
    <property type="molecule type" value="Genomic_DNA"/>
</dbReference>
<feature type="chain" id="PRO_5030178673" description="Tetratricopeptide repeat protein" evidence="4">
    <location>
        <begin position="20"/>
        <end position="215"/>
    </location>
</feature>
<reference evidence="5 6" key="1">
    <citation type="journal article" date="2015" name="Stand. Genomic Sci.">
        <title>Genomic Encyclopedia of Bacterial and Archaeal Type Strains, Phase III: the genomes of soil and plant-associated and newly described type strains.</title>
        <authorList>
            <person name="Whitman W.B."/>
            <person name="Woyke T."/>
            <person name="Klenk H.P."/>
            <person name="Zhou Y."/>
            <person name="Lilburn T.G."/>
            <person name="Beck B.J."/>
            <person name="De Vos P."/>
            <person name="Vandamme P."/>
            <person name="Eisen J.A."/>
            <person name="Garrity G."/>
            <person name="Hugenholtz P."/>
            <person name="Kyrpides N.C."/>
        </authorList>
    </citation>
    <scope>NUCLEOTIDE SEQUENCE [LARGE SCALE GENOMIC DNA]</scope>
    <source>
        <strain evidence="5 6">CGMCC 1.7270</strain>
    </source>
</reference>
<organism evidence="5 6">
    <name type="scientific">Flavobacterium cauense R2A-7</name>
    <dbReference type="NCBI Taxonomy" id="1341154"/>
    <lineage>
        <taxon>Bacteria</taxon>
        <taxon>Pseudomonadati</taxon>
        <taxon>Bacteroidota</taxon>
        <taxon>Flavobacteriia</taxon>
        <taxon>Flavobacteriales</taxon>
        <taxon>Flavobacteriaceae</taxon>
        <taxon>Flavobacterium</taxon>
    </lineage>
</organism>
<dbReference type="PANTHER" id="PTHR44858">
    <property type="entry name" value="TETRATRICOPEPTIDE REPEAT PROTEIN 6"/>
    <property type="match status" value="1"/>
</dbReference>